<evidence type="ECO:0000313" key="1">
    <source>
        <dbReference type="EMBL" id="KAF2825139.1"/>
    </source>
</evidence>
<evidence type="ECO:0000313" key="2">
    <source>
        <dbReference type="Proteomes" id="UP000799424"/>
    </source>
</evidence>
<sequence>MGLLVTKSSGFASPFVALVGDFHHMVCYCHTFHETSWRFLVTCCFSSPMLACRSGALAARLEIGIDICIDQIRVRRLTCQLPPCSKHSSRRYHPQHVVLAFHGRGEGPHCLAAEAARRQRIVNTSCIAGFLFGDAFDVPNTMAKTRWLTVDAYTVIVTSPLSNFSPRSHYHSLAPSALISGCRWLSLAVSTCGILPDAVGTPRPQTNLPAPAQRATIRLPLTCTTLTAVAHYGHTVSVPRTRRKPSTVGNTSATPSMYEVGEISEFLSQHDEHEQCMALFRSTTRSSIAVRIVASKFLGQISGATSASAGRRIHAGTGFPDASPRESSPLRQAAALCIGRFTMNAMSSCQRNEMPAPHETSRYNTTPTHHNVYHELHAQYAIRRLDTLNTRVGPVGYGRRWEMGSAAPIHFCEKGLARSWFVNGSAYHGSAQTRTPGLNQRGCRSHGSDLRYSPPSVVGFM</sequence>
<protein>
    <submittedName>
        <fullName evidence="1">Uncharacterized protein</fullName>
    </submittedName>
</protein>
<accession>A0A6A6ZX62</accession>
<dbReference type="AlphaFoldDB" id="A0A6A6ZX62"/>
<name>A0A6A6ZX62_9PLEO</name>
<organism evidence="1 2">
    <name type="scientific">Ophiobolus disseminans</name>
    <dbReference type="NCBI Taxonomy" id="1469910"/>
    <lineage>
        <taxon>Eukaryota</taxon>
        <taxon>Fungi</taxon>
        <taxon>Dikarya</taxon>
        <taxon>Ascomycota</taxon>
        <taxon>Pezizomycotina</taxon>
        <taxon>Dothideomycetes</taxon>
        <taxon>Pleosporomycetidae</taxon>
        <taxon>Pleosporales</taxon>
        <taxon>Pleosporineae</taxon>
        <taxon>Phaeosphaeriaceae</taxon>
        <taxon>Ophiobolus</taxon>
    </lineage>
</organism>
<dbReference type="EMBL" id="MU006228">
    <property type="protein sequence ID" value="KAF2825139.1"/>
    <property type="molecule type" value="Genomic_DNA"/>
</dbReference>
<proteinExistence type="predicted"/>
<dbReference type="Proteomes" id="UP000799424">
    <property type="component" value="Unassembled WGS sequence"/>
</dbReference>
<reference evidence="1" key="1">
    <citation type="journal article" date="2020" name="Stud. Mycol.">
        <title>101 Dothideomycetes genomes: a test case for predicting lifestyles and emergence of pathogens.</title>
        <authorList>
            <person name="Haridas S."/>
            <person name="Albert R."/>
            <person name="Binder M."/>
            <person name="Bloem J."/>
            <person name="Labutti K."/>
            <person name="Salamov A."/>
            <person name="Andreopoulos B."/>
            <person name="Baker S."/>
            <person name="Barry K."/>
            <person name="Bills G."/>
            <person name="Bluhm B."/>
            <person name="Cannon C."/>
            <person name="Castanera R."/>
            <person name="Culley D."/>
            <person name="Daum C."/>
            <person name="Ezra D."/>
            <person name="Gonzalez J."/>
            <person name="Henrissat B."/>
            <person name="Kuo A."/>
            <person name="Liang C."/>
            <person name="Lipzen A."/>
            <person name="Lutzoni F."/>
            <person name="Magnuson J."/>
            <person name="Mondo S."/>
            <person name="Nolan M."/>
            <person name="Ohm R."/>
            <person name="Pangilinan J."/>
            <person name="Park H.-J."/>
            <person name="Ramirez L."/>
            <person name="Alfaro M."/>
            <person name="Sun H."/>
            <person name="Tritt A."/>
            <person name="Yoshinaga Y."/>
            <person name="Zwiers L.-H."/>
            <person name="Turgeon B."/>
            <person name="Goodwin S."/>
            <person name="Spatafora J."/>
            <person name="Crous P."/>
            <person name="Grigoriev I."/>
        </authorList>
    </citation>
    <scope>NUCLEOTIDE SEQUENCE</scope>
    <source>
        <strain evidence="1">CBS 113818</strain>
    </source>
</reference>
<gene>
    <name evidence="1" type="ORF">CC86DRAFT_456409</name>
</gene>
<keyword evidence="2" id="KW-1185">Reference proteome</keyword>